<dbReference type="AlphaFoldDB" id="A0A6A3CEV6"/>
<keyword evidence="2" id="KW-1185">Reference proteome</keyword>
<dbReference type="Proteomes" id="UP000436088">
    <property type="component" value="Unassembled WGS sequence"/>
</dbReference>
<proteinExistence type="predicted"/>
<evidence type="ECO:0000313" key="2">
    <source>
        <dbReference type="Proteomes" id="UP000436088"/>
    </source>
</evidence>
<evidence type="ECO:0000313" key="1">
    <source>
        <dbReference type="EMBL" id="KAE8727885.1"/>
    </source>
</evidence>
<accession>A0A6A3CEV6</accession>
<gene>
    <name evidence="1" type="ORF">F3Y22_tig00005259pilonHSYRG00007</name>
</gene>
<dbReference type="EMBL" id="VEPZ02000298">
    <property type="protein sequence ID" value="KAE8727885.1"/>
    <property type="molecule type" value="Genomic_DNA"/>
</dbReference>
<sequence>MGKERVAPPGLPAPEVILKDGKGASSSAVGTPGHSILAKQGVKDSIHQVHACRWGVDKNISHDSLSGSKISSIVSHQSMVSPLRMAVTYSSLLSGLSPEPWKSVILYLRNLSIEDFWGTTVGWTSGASRGGGTAEVLGMALIIYLRVKVRSLKNVTSTTPMSTGTSYRSISDTNSSLVSAVRDA</sequence>
<reference evidence="1" key="1">
    <citation type="submission" date="2019-09" db="EMBL/GenBank/DDBJ databases">
        <title>Draft genome information of white flower Hibiscus syriacus.</title>
        <authorList>
            <person name="Kim Y.-M."/>
        </authorList>
    </citation>
    <scope>NUCLEOTIDE SEQUENCE [LARGE SCALE GENOMIC DNA]</scope>
    <source>
        <strain evidence="1">YM2019G1</strain>
    </source>
</reference>
<comment type="caution">
    <text evidence="1">The sequence shown here is derived from an EMBL/GenBank/DDBJ whole genome shotgun (WGS) entry which is preliminary data.</text>
</comment>
<organism evidence="1 2">
    <name type="scientific">Hibiscus syriacus</name>
    <name type="common">Rose of Sharon</name>
    <dbReference type="NCBI Taxonomy" id="106335"/>
    <lineage>
        <taxon>Eukaryota</taxon>
        <taxon>Viridiplantae</taxon>
        <taxon>Streptophyta</taxon>
        <taxon>Embryophyta</taxon>
        <taxon>Tracheophyta</taxon>
        <taxon>Spermatophyta</taxon>
        <taxon>Magnoliopsida</taxon>
        <taxon>eudicotyledons</taxon>
        <taxon>Gunneridae</taxon>
        <taxon>Pentapetalae</taxon>
        <taxon>rosids</taxon>
        <taxon>malvids</taxon>
        <taxon>Malvales</taxon>
        <taxon>Malvaceae</taxon>
        <taxon>Malvoideae</taxon>
        <taxon>Hibiscus</taxon>
    </lineage>
</organism>
<name>A0A6A3CEV6_HIBSY</name>
<protein>
    <submittedName>
        <fullName evidence="1">Uncharacterized protein</fullName>
    </submittedName>
</protein>